<dbReference type="RefSeq" id="WP_138549374.1">
    <property type="nucleotide sequence ID" value="NZ_PNCG01000685.1"/>
</dbReference>
<name>A0A5S3YM80_9GAMM</name>
<evidence type="ECO:0000313" key="2">
    <source>
        <dbReference type="Proteomes" id="UP000305874"/>
    </source>
</evidence>
<reference evidence="1 2" key="1">
    <citation type="submission" date="2017-12" db="EMBL/GenBank/DDBJ databases">
        <authorList>
            <person name="Paulsen S."/>
            <person name="Gram L.K."/>
        </authorList>
    </citation>
    <scope>NUCLEOTIDE SEQUENCE [LARGE SCALE GENOMIC DNA]</scope>
    <source>
        <strain evidence="1 2">S2897</strain>
    </source>
</reference>
<feature type="non-terminal residue" evidence="1">
    <location>
        <position position="70"/>
    </location>
</feature>
<evidence type="ECO:0000313" key="1">
    <source>
        <dbReference type="EMBL" id="TMP74903.1"/>
    </source>
</evidence>
<proteinExistence type="predicted"/>
<organism evidence="1 2">
    <name type="scientific">Pseudoalteromonas ruthenica</name>
    <dbReference type="NCBI Taxonomy" id="151081"/>
    <lineage>
        <taxon>Bacteria</taxon>
        <taxon>Pseudomonadati</taxon>
        <taxon>Pseudomonadota</taxon>
        <taxon>Gammaproteobacteria</taxon>
        <taxon>Alteromonadales</taxon>
        <taxon>Pseudoalteromonadaceae</taxon>
        <taxon>Pseudoalteromonas</taxon>
    </lineage>
</organism>
<dbReference type="EMBL" id="PNCG01000685">
    <property type="protein sequence ID" value="TMP74903.1"/>
    <property type="molecule type" value="Genomic_DNA"/>
</dbReference>
<sequence length="70" mass="8175">MRLVLLCLVMVIYLPFTVVAKPLNYYFSEDVQFDPTIPTPSDVLGYEVGQWHVRHDQLVQYMRVLADKSD</sequence>
<gene>
    <name evidence="1" type="ORF">CWC05_22075</name>
</gene>
<dbReference type="Proteomes" id="UP000305874">
    <property type="component" value="Unassembled WGS sequence"/>
</dbReference>
<protein>
    <submittedName>
        <fullName evidence="1">Uncharacterized protein</fullName>
    </submittedName>
</protein>
<dbReference type="AlphaFoldDB" id="A0A5S3YM80"/>
<comment type="caution">
    <text evidence="1">The sequence shown here is derived from an EMBL/GenBank/DDBJ whole genome shotgun (WGS) entry which is preliminary data.</text>
</comment>
<accession>A0A5S3YM80</accession>
<reference evidence="2" key="2">
    <citation type="submission" date="2019-06" db="EMBL/GenBank/DDBJ databases">
        <title>Co-occurence of chitin degradation, pigmentation and bioactivity in marine Pseudoalteromonas.</title>
        <authorList>
            <person name="Sonnenschein E.C."/>
            <person name="Bech P.K."/>
        </authorList>
    </citation>
    <scope>NUCLEOTIDE SEQUENCE [LARGE SCALE GENOMIC DNA]</scope>
    <source>
        <strain evidence="2">S2897</strain>
    </source>
</reference>